<dbReference type="PROSITE" id="PS50071">
    <property type="entry name" value="HOMEOBOX_2"/>
    <property type="match status" value="2"/>
</dbReference>
<feature type="domain" description="Homeobox" evidence="8">
    <location>
        <begin position="1"/>
        <end position="61"/>
    </location>
</feature>
<sequence length="349" mass="39057">MSNRYSFSRDFQEKIQILGKFFQKRKFLKKKDKAVLCKQTGFPESFINNWFIQRRKILRRESRSSIDSTSSDLTEVALMEFSTPSLPSEAMGLTPVFDAPLSLETESTFGEEAPLLVSCSPDTSIDDPGARPLISGGSQQYQGLLMIAQPQNQMSTAFMSPPTSSDSCNSASPSPKTEVITPFQPPQFDALGSKNYSFTTQESTSAPGSSLSDQETIKTLINIVCAYNLQVQSLLDNQAMMNNQLQAYANALVDLQRQQPHSAPMISYSKHQEEKLKDQFKKKPYIEFEERKKLGDEIGLTEAQVMLWFRENQSSDEKGVQKLTDVLEELKAMGPPKNAANPNTNSEFP</sequence>
<evidence type="ECO:0000256" key="3">
    <source>
        <dbReference type="ARBA" id="ARBA00023155"/>
    </source>
</evidence>
<evidence type="ECO:0000313" key="10">
    <source>
        <dbReference type="Proteomes" id="UP000483820"/>
    </source>
</evidence>
<comment type="subcellular location">
    <subcellularLocation>
        <location evidence="1 5 6">Nucleus</location>
    </subcellularLocation>
</comment>
<dbReference type="CTD" id="9828053"/>
<dbReference type="Pfam" id="PF00046">
    <property type="entry name" value="Homeodomain"/>
    <property type="match status" value="1"/>
</dbReference>
<evidence type="ECO:0000256" key="6">
    <source>
        <dbReference type="RuleBase" id="RU000682"/>
    </source>
</evidence>
<keyword evidence="3 5" id="KW-0371">Homeobox</keyword>
<feature type="region of interest" description="Disordered" evidence="7">
    <location>
        <begin position="315"/>
        <end position="349"/>
    </location>
</feature>
<name>A0A6A5GKI2_CAERE</name>
<keyword evidence="2 5" id="KW-0238">DNA-binding</keyword>
<dbReference type="GO" id="GO:0005634">
    <property type="term" value="C:nucleus"/>
    <property type="evidence" value="ECO:0007669"/>
    <property type="project" value="UniProtKB-SubCell"/>
</dbReference>
<feature type="DNA-binding region" description="Homeobox" evidence="5">
    <location>
        <begin position="3"/>
        <end position="62"/>
    </location>
</feature>
<dbReference type="GO" id="GO:0000978">
    <property type="term" value="F:RNA polymerase II cis-regulatory region sequence-specific DNA binding"/>
    <property type="evidence" value="ECO:0007669"/>
    <property type="project" value="TreeGrafter"/>
</dbReference>
<feature type="compositionally biased region" description="Polar residues" evidence="7">
    <location>
        <begin position="340"/>
        <end position="349"/>
    </location>
</feature>
<feature type="compositionally biased region" description="Low complexity" evidence="7">
    <location>
        <begin position="160"/>
        <end position="175"/>
    </location>
</feature>
<dbReference type="CDD" id="cd00086">
    <property type="entry name" value="homeodomain"/>
    <property type="match status" value="2"/>
</dbReference>
<dbReference type="InterPro" id="IPR009057">
    <property type="entry name" value="Homeodomain-like_sf"/>
</dbReference>
<proteinExistence type="predicted"/>
<dbReference type="SUPFAM" id="SSF46689">
    <property type="entry name" value="Homeodomain-like"/>
    <property type="match status" value="2"/>
</dbReference>
<dbReference type="Proteomes" id="UP000483820">
    <property type="component" value="Chromosome V"/>
</dbReference>
<feature type="region of interest" description="Disordered" evidence="7">
    <location>
        <begin position="158"/>
        <end position="178"/>
    </location>
</feature>
<keyword evidence="4 5" id="KW-0539">Nucleus</keyword>
<evidence type="ECO:0000259" key="8">
    <source>
        <dbReference type="PROSITE" id="PS50071"/>
    </source>
</evidence>
<dbReference type="GeneID" id="9828053"/>
<accession>A0A6A5GKI2</accession>
<dbReference type="InterPro" id="IPR001356">
    <property type="entry name" value="HD"/>
</dbReference>
<evidence type="ECO:0000256" key="4">
    <source>
        <dbReference type="ARBA" id="ARBA00023242"/>
    </source>
</evidence>
<dbReference type="PANTHER" id="PTHR24327:SF41">
    <property type="entry name" value="BRAIN-SPECIFIC HOMEOBOX PROTEIN"/>
    <property type="match status" value="1"/>
</dbReference>
<protein>
    <recommendedName>
        <fullName evidence="8">Homeobox domain-containing protein</fullName>
    </recommendedName>
</protein>
<reference evidence="9 10" key="1">
    <citation type="submission" date="2019-12" db="EMBL/GenBank/DDBJ databases">
        <title>Chromosome-level assembly of the Caenorhabditis remanei genome.</title>
        <authorList>
            <person name="Teterina A.A."/>
            <person name="Willis J.H."/>
            <person name="Phillips P.C."/>
        </authorList>
    </citation>
    <scope>NUCLEOTIDE SEQUENCE [LARGE SCALE GENOMIC DNA]</scope>
    <source>
        <strain evidence="9 10">PX506</strain>
        <tissue evidence="9">Whole organism</tissue>
    </source>
</reference>
<dbReference type="KEGG" id="crq:GCK72_021613"/>
<feature type="DNA-binding region" description="Homeobox" evidence="5">
    <location>
        <begin position="261"/>
        <end position="320"/>
    </location>
</feature>
<evidence type="ECO:0000256" key="2">
    <source>
        <dbReference type="ARBA" id="ARBA00023125"/>
    </source>
</evidence>
<organism evidence="9 10">
    <name type="scientific">Caenorhabditis remanei</name>
    <name type="common">Caenorhabditis vulgaris</name>
    <dbReference type="NCBI Taxonomy" id="31234"/>
    <lineage>
        <taxon>Eukaryota</taxon>
        <taxon>Metazoa</taxon>
        <taxon>Ecdysozoa</taxon>
        <taxon>Nematoda</taxon>
        <taxon>Chromadorea</taxon>
        <taxon>Rhabditida</taxon>
        <taxon>Rhabditina</taxon>
        <taxon>Rhabditomorpha</taxon>
        <taxon>Rhabditoidea</taxon>
        <taxon>Rhabditidae</taxon>
        <taxon>Peloderinae</taxon>
        <taxon>Caenorhabditis</taxon>
    </lineage>
</organism>
<dbReference type="InterPro" id="IPR050460">
    <property type="entry name" value="Distal-less_Homeobox_TF"/>
</dbReference>
<dbReference type="PANTHER" id="PTHR24327">
    <property type="entry name" value="HOMEOBOX PROTEIN"/>
    <property type="match status" value="1"/>
</dbReference>
<comment type="caution">
    <text evidence="9">The sequence shown here is derived from an EMBL/GenBank/DDBJ whole genome shotgun (WGS) entry which is preliminary data.</text>
</comment>
<feature type="domain" description="Homeobox" evidence="8">
    <location>
        <begin position="259"/>
        <end position="319"/>
    </location>
</feature>
<dbReference type="GO" id="GO:0000981">
    <property type="term" value="F:DNA-binding transcription factor activity, RNA polymerase II-specific"/>
    <property type="evidence" value="ECO:0007669"/>
    <property type="project" value="TreeGrafter"/>
</dbReference>
<dbReference type="Gene3D" id="1.10.10.60">
    <property type="entry name" value="Homeodomain-like"/>
    <property type="match status" value="2"/>
</dbReference>
<dbReference type="EMBL" id="WUAV01000005">
    <property type="protein sequence ID" value="KAF1755045.1"/>
    <property type="molecule type" value="Genomic_DNA"/>
</dbReference>
<dbReference type="SMART" id="SM00389">
    <property type="entry name" value="HOX"/>
    <property type="match status" value="2"/>
</dbReference>
<evidence type="ECO:0000256" key="5">
    <source>
        <dbReference type="PROSITE-ProRule" id="PRU00108"/>
    </source>
</evidence>
<evidence type="ECO:0000313" key="9">
    <source>
        <dbReference type="EMBL" id="KAF1755045.1"/>
    </source>
</evidence>
<dbReference type="RefSeq" id="XP_003098126.2">
    <property type="nucleotide sequence ID" value="XM_003098078.2"/>
</dbReference>
<evidence type="ECO:0000256" key="7">
    <source>
        <dbReference type="SAM" id="MobiDB-lite"/>
    </source>
</evidence>
<evidence type="ECO:0000256" key="1">
    <source>
        <dbReference type="ARBA" id="ARBA00004123"/>
    </source>
</evidence>
<gene>
    <name evidence="9" type="ORF">GCK72_021613</name>
</gene>
<dbReference type="AlphaFoldDB" id="A0A6A5GKI2"/>